<protein>
    <submittedName>
        <fullName evidence="1">Uncharacterized protein</fullName>
    </submittedName>
</protein>
<reference evidence="1" key="2">
    <citation type="journal article" date="2021" name="PeerJ">
        <title>Extensive microbial diversity within the chicken gut microbiome revealed by metagenomics and culture.</title>
        <authorList>
            <person name="Gilroy R."/>
            <person name="Ravi A."/>
            <person name="Getino M."/>
            <person name="Pursley I."/>
            <person name="Horton D.L."/>
            <person name="Alikhan N.F."/>
            <person name="Baker D."/>
            <person name="Gharbi K."/>
            <person name="Hall N."/>
            <person name="Watson M."/>
            <person name="Adriaenssens E.M."/>
            <person name="Foster-Nyarko E."/>
            <person name="Jarju S."/>
            <person name="Secka A."/>
            <person name="Antonio M."/>
            <person name="Oren A."/>
            <person name="Chaudhuri R.R."/>
            <person name="La Ragione R."/>
            <person name="Hildebrand F."/>
            <person name="Pallen M.J."/>
        </authorList>
    </citation>
    <scope>NUCLEOTIDE SEQUENCE</scope>
    <source>
        <strain evidence="1">ChiSjej1B19-7085</strain>
    </source>
</reference>
<sequence length="735" mass="84263">MELSFNNYTVLFRDGGVEVFKGDTLLYFNKRPLYAFIKTALAVTEFYDAPYETAAETDGRIIAEGTLKSPTGSQLHFSDSYGITGGALKVDRTVTVLETADDYGFTTKLSFVMAASDNIRDYNCFAPANWYRQNEFANPTIMGYDLDCEYFWRREVCYTLPLFAAQNKATGETISLSRWAADIGMRSQEFTESENIVDRKFTIGSIGVSKPENRTIDYLYYGYPVRKQLDTACDGLSIDYVYPGADGQLPRTGRGYNIDYMMQTKTMTRVFHPMEKGFADSYSVAVNFGQYDGFYPMMRDTWRTACDRLKEPVYQVDQELQYKNCMKSLTKLTRQYGDAWGLPFSCRLPQLDVSSVSFQFGFVGQQPGIGYQLIRYGDMENDQEAYEKGNHIIDFWVNTAMTEIGAPNVCYNPALKGFEPMPFWTRMIADGLENILDAYVYMRKKDEERPAWLEFCRKAADWFVRIQNEDGSWYRAYNTDDGSMRMDSKANTISAVRFLIQLHLVTGESSYREAALRAGEWSYQNVYLNMEYRGSTCDNTDITDNESGIYAMFGFLSLYDLTGEQKWLDALIGAADYTETWTYMWSYPLKVEWPNHPFSKNSFSGQSPVTIGGGGGDMYMAACAYIYYRLYIITGDVHYRDYAEFIHNNTRQANDVDGSFGYALPGLSHEGGRFGSQTFTSHYHWLPWVTYVEIDPTSRLYDTFGAYDIAGADKLSMEERIRRNRIYDTYAKFGD</sequence>
<evidence type="ECO:0000313" key="2">
    <source>
        <dbReference type="Proteomes" id="UP000886785"/>
    </source>
</evidence>
<name>A0A9D1DSD6_9FIRM</name>
<dbReference type="InterPro" id="IPR008928">
    <property type="entry name" value="6-hairpin_glycosidase_sf"/>
</dbReference>
<gene>
    <name evidence="1" type="ORF">IAA54_10810</name>
</gene>
<dbReference type="AlphaFoldDB" id="A0A9D1DSD6"/>
<dbReference type="EMBL" id="DVHF01000137">
    <property type="protein sequence ID" value="HIR58145.1"/>
    <property type="molecule type" value="Genomic_DNA"/>
</dbReference>
<proteinExistence type="predicted"/>
<accession>A0A9D1DSD6</accession>
<dbReference type="InterPro" id="IPR012341">
    <property type="entry name" value="6hp_glycosidase-like_sf"/>
</dbReference>
<dbReference type="GO" id="GO:0005975">
    <property type="term" value="P:carbohydrate metabolic process"/>
    <property type="evidence" value="ECO:0007669"/>
    <property type="project" value="InterPro"/>
</dbReference>
<organism evidence="1 2">
    <name type="scientific">Candidatus Gallacutalibacter pullicola</name>
    <dbReference type="NCBI Taxonomy" id="2840830"/>
    <lineage>
        <taxon>Bacteria</taxon>
        <taxon>Bacillati</taxon>
        <taxon>Bacillota</taxon>
        <taxon>Clostridia</taxon>
        <taxon>Eubacteriales</taxon>
        <taxon>Candidatus Gallacutalibacter</taxon>
    </lineage>
</organism>
<dbReference type="Proteomes" id="UP000886785">
    <property type="component" value="Unassembled WGS sequence"/>
</dbReference>
<dbReference type="Gene3D" id="1.50.10.10">
    <property type="match status" value="1"/>
</dbReference>
<reference evidence="1" key="1">
    <citation type="submission" date="2020-10" db="EMBL/GenBank/DDBJ databases">
        <authorList>
            <person name="Gilroy R."/>
        </authorList>
    </citation>
    <scope>NUCLEOTIDE SEQUENCE</scope>
    <source>
        <strain evidence="1">ChiSjej1B19-7085</strain>
    </source>
</reference>
<comment type="caution">
    <text evidence="1">The sequence shown here is derived from an EMBL/GenBank/DDBJ whole genome shotgun (WGS) entry which is preliminary data.</text>
</comment>
<dbReference type="SUPFAM" id="SSF48208">
    <property type="entry name" value="Six-hairpin glycosidases"/>
    <property type="match status" value="1"/>
</dbReference>
<evidence type="ECO:0000313" key="1">
    <source>
        <dbReference type="EMBL" id="HIR58145.1"/>
    </source>
</evidence>